<dbReference type="AlphaFoldDB" id="A0A401T1E2"/>
<dbReference type="EMBL" id="BEZZ01000837">
    <property type="protein sequence ID" value="GCC36473.1"/>
    <property type="molecule type" value="Genomic_DNA"/>
</dbReference>
<dbReference type="Proteomes" id="UP000287033">
    <property type="component" value="Unassembled WGS sequence"/>
</dbReference>
<organism evidence="1 2">
    <name type="scientific">Chiloscyllium punctatum</name>
    <name type="common">Brownbanded bambooshark</name>
    <name type="synonym">Hemiscyllium punctatum</name>
    <dbReference type="NCBI Taxonomy" id="137246"/>
    <lineage>
        <taxon>Eukaryota</taxon>
        <taxon>Metazoa</taxon>
        <taxon>Chordata</taxon>
        <taxon>Craniata</taxon>
        <taxon>Vertebrata</taxon>
        <taxon>Chondrichthyes</taxon>
        <taxon>Elasmobranchii</taxon>
        <taxon>Galeomorphii</taxon>
        <taxon>Galeoidea</taxon>
        <taxon>Orectolobiformes</taxon>
        <taxon>Hemiscylliidae</taxon>
        <taxon>Chiloscyllium</taxon>
    </lineage>
</organism>
<name>A0A401T1E2_CHIPU</name>
<evidence type="ECO:0000313" key="1">
    <source>
        <dbReference type="EMBL" id="GCC36473.1"/>
    </source>
</evidence>
<reference evidence="1 2" key="1">
    <citation type="journal article" date="2018" name="Nat. Ecol. Evol.">
        <title>Shark genomes provide insights into elasmobranch evolution and the origin of vertebrates.</title>
        <authorList>
            <person name="Hara Y"/>
            <person name="Yamaguchi K"/>
            <person name="Onimaru K"/>
            <person name="Kadota M"/>
            <person name="Koyanagi M"/>
            <person name="Keeley SD"/>
            <person name="Tatsumi K"/>
            <person name="Tanaka K"/>
            <person name="Motone F"/>
            <person name="Kageyama Y"/>
            <person name="Nozu R"/>
            <person name="Adachi N"/>
            <person name="Nishimura O"/>
            <person name="Nakagawa R"/>
            <person name="Tanegashima C"/>
            <person name="Kiyatake I"/>
            <person name="Matsumoto R"/>
            <person name="Murakumo K"/>
            <person name="Nishida K"/>
            <person name="Terakita A"/>
            <person name="Kuratani S"/>
            <person name="Sato K"/>
            <person name="Hyodo S Kuraku.S."/>
        </authorList>
    </citation>
    <scope>NUCLEOTIDE SEQUENCE [LARGE SCALE GENOMIC DNA]</scope>
</reference>
<keyword evidence="2" id="KW-1185">Reference proteome</keyword>
<gene>
    <name evidence="1" type="ORF">chiPu_0014967</name>
</gene>
<evidence type="ECO:0000313" key="2">
    <source>
        <dbReference type="Proteomes" id="UP000287033"/>
    </source>
</evidence>
<comment type="caution">
    <text evidence="1">The sequence shown here is derived from an EMBL/GenBank/DDBJ whole genome shotgun (WGS) entry which is preliminary data.</text>
</comment>
<protein>
    <submittedName>
        <fullName evidence="1">Uncharacterized protein</fullName>
    </submittedName>
</protein>
<proteinExistence type="predicted"/>
<accession>A0A401T1E2</accession>
<sequence>MGGDPSSDRAPLLSVSEVAARPFRLVVRARRVTYGGERGRGQRNEKESERVRLTYHLLYFCWESVLKLEHFTPTFGLCGLVDLYDELWEVGMVTEFVYIAHEY</sequence>